<dbReference type="PANTHER" id="PTHR30093:SF34">
    <property type="entry name" value="PREPILIN PEPTIDASE-DEPENDENT PROTEIN D"/>
    <property type="match status" value="1"/>
</dbReference>
<keyword evidence="4" id="KW-0812">Transmembrane</keyword>
<reference evidence="5 8" key="2">
    <citation type="submission" date="2016-10" db="EMBL/GenBank/DDBJ databases">
        <title>Hydorgenophaga sp. LPB0072 isolated from gastropod.</title>
        <authorList>
            <person name="Kim E."/>
            <person name="Yi H."/>
        </authorList>
    </citation>
    <scope>NUCLEOTIDE SEQUENCE [LARGE SCALE GENOMIC DNA]</scope>
    <source>
        <strain evidence="5 8">LPB0072</strain>
    </source>
</reference>
<name>A0A162SPK2_9BURK</name>
<evidence type="ECO:0000313" key="7">
    <source>
        <dbReference type="Proteomes" id="UP000185657"/>
    </source>
</evidence>
<dbReference type="GO" id="GO:0044096">
    <property type="term" value="C:type IV pilus"/>
    <property type="evidence" value="ECO:0007669"/>
    <property type="project" value="TreeGrafter"/>
</dbReference>
<keyword evidence="2" id="KW-0488">Methylation</keyword>
<dbReference type="PROSITE" id="PS00409">
    <property type="entry name" value="PROKAR_NTER_METHYL"/>
    <property type="match status" value="1"/>
</dbReference>
<dbReference type="OrthoDB" id="8607132at2"/>
<dbReference type="NCBIfam" id="TIGR02532">
    <property type="entry name" value="IV_pilin_GFxxxE"/>
    <property type="match status" value="1"/>
</dbReference>
<dbReference type="GO" id="GO:0043107">
    <property type="term" value="P:type IV pilus-dependent motility"/>
    <property type="evidence" value="ECO:0007669"/>
    <property type="project" value="TreeGrafter"/>
</dbReference>
<evidence type="ECO:0000256" key="2">
    <source>
        <dbReference type="ARBA" id="ARBA00022481"/>
    </source>
</evidence>
<evidence type="ECO:0000256" key="3">
    <source>
        <dbReference type="RuleBase" id="RU000389"/>
    </source>
</evidence>
<dbReference type="InterPro" id="IPR012902">
    <property type="entry name" value="N_methyl_site"/>
</dbReference>
<dbReference type="Pfam" id="PF07963">
    <property type="entry name" value="N_methyl"/>
    <property type="match status" value="1"/>
</dbReference>
<dbReference type="Gene3D" id="3.30.700.10">
    <property type="entry name" value="Glycoprotein, Type 4 Pilin"/>
    <property type="match status" value="1"/>
</dbReference>
<feature type="transmembrane region" description="Helical" evidence="4">
    <location>
        <begin position="12"/>
        <end position="32"/>
    </location>
</feature>
<dbReference type="Proteomes" id="UP000185680">
    <property type="component" value="Chromosome"/>
</dbReference>
<keyword evidence="3" id="KW-0281">Fimbrium</keyword>
<evidence type="ECO:0000313" key="5">
    <source>
        <dbReference type="EMBL" id="AOW15154.1"/>
    </source>
</evidence>
<dbReference type="RefSeq" id="WP_066096421.1">
    <property type="nucleotide sequence ID" value="NZ_CP017476.1"/>
</dbReference>
<dbReference type="KEGG" id="hyl:LPB072_22445"/>
<proteinExistence type="inferred from homology"/>
<dbReference type="EMBL" id="CP017476">
    <property type="protein sequence ID" value="AOW15154.1"/>
    <property type="molecule type" value="Genomic_DNA"/>
</dbReference>
<keyword evidence="4" id="KW-0472">Membrane</keyword>
<evidence type="ECO:0008006" key="9">
    <source>
        <dbReference type="Google" id="ProtNLM"/>
    </source>
</evidence>
<keyword evidence="7" id="KW-1185">Reference proteome</keyword>
<dbReference type="AlphaFoldDB" id="A0A162SPK2"/>
<dbReference type="Pfam" id="PF00114">
    <property type="entry name" value="Pilin"/>
    <property type="match status" value="1"/>
</dbReference>
<evidence type="ECO:0000313" key="8">
    <source>
        <dbReference type="Proteomes" id="UP000185680"/>
    </source>
</evidence>
<protein>
    <recommendedName>
        <fullName evidence="9">Prepilin-type N-terminal cleavage/methylation domain-containing protein</fullName>
    </recommendedName>
</protein>
<dbReference type="STRING" id="1763535.LPB072_22445"/>
<organism evidence="5 8">
    <name type="scientific">Hydrogenophaga crassostreae</name>
    <dbReference type="NCBI Taxonomy" id="1763535"/>
    <lineage>
        <taxon>Bacteria</taxon>
        <taxon>Pseudomonadati</taxon>
        <taxon>Pseudomonadota</taxon>
        <taxon>Betaproteobacteria</taxon>
        <taxon>Burkholderiales</taxon>
        <taxon>Comamonadaceae</taxon>
        <taxon>Hydrogenophaga</taxon>
    </lineage>
</organism>
<evidence type="ECO:0000256" key="4">
    <source>
        <dbReference type="SAM" id="Phobius"/>
    </source>
</evidence>
<dbReference type="Proteomes" id="UP000185657">
    <property type="component" value="Unassembled WGS sequence"/>
</dbReference>
<dbReference type="EMBL" id="LVWD01000043">
    <property type="protein sequence ID" value="OAD39244.1"/>
    <property type="molecule type" value="Genomic_DNA"/>
</dbReference>
<dbReference type="InterPro" id="IPR001082">
    <property type="entry name" value="Pilin"/>
</dbReference>
<evidence type="ECO:0000313" key="6">
    <source>
        <dbReference type="EMBL" id="OAD39244.1"/>
    </source>
</evidence>
<dbReference type="InterPro" id="IPR045584">
    <property type="entry name" value="Pilin-like"/>
</dbReference>
<reference evidence="6 7" key="1">
    <citation type="submission" date="2016-02" db="EMBL/GenBank/DDBJ databases">
        <title>Draft genome sequence of Hydrogenophaga sp. LPB0072.</title>
        <authorList>
            <person name="Shin S.-K."/>
            <person name="Yi H."/>
        </authorList>
    </citation>
    <scope>NUCLEOTIDE SEQUENCE [LARGE SCALE GENOMIC DNA]</scope>
    <source>
        <strain evidence="6 7">LPB0072</strain>
    </source>
</reference>
<dbReference type="PANTHER" id="PTHR30093">
    <property type="entry name" value="GENERAL SECRETION PATHWAY PROTEIN G"/>
    <property type="match status" value="1"/>
</dbReference>
<sequence length="188" mass="19123">MKSSNHRGFTLIELMIVVAIIGILAAVALPAYQDYAVRAKTSEAVVAASAAKTFMSEGYSADTVAGLSSAAAAFNLVPLADKQSKYVANMCVQTPGVVGTVCTPFAGSATWPIYVTLAANAANGIPTPLNGLTFVLSPNVNGVAPTAASQGPIDWACAGTTNATATARGMANRVLGTLPAKYLPAECR</sequence>
<evidence type="ECO:0000256" key="1">
    <source>
        <dbReference type="ARBA" id="ARBA00005233"/>
    </source>
</evidence>
<comment type="similarity">
    <text evidence="1 3">Belongs to the N-Me-Phe pilin family.</text>
</comment>
<dbReference type="SUPFAM" id="SSF54523">
    <property type="entry name" value="Pili subunits"/>
    <property type="match status" value="1"/>
</dbReference>
<gene>
    <name evidence="5" type="ORF">LPB072_22445</name>
    <name evidence="6" type="ORF">LPB72_21830</name>
</gene>
<accession>A0A162SPK2</accession>
<keyword evidence="4" id="KW-1133">Transmembrane helix</keyword>
<dbReference type="GO" id="GO:0007155">
    <property type="term" value="P:cell adhesion"/>
    <property type="evidence" value="ECO:0007669"/>
    <property type="project" value="InterPro"/>
</dbReference>